<keyword evidence="5 12" id="KW-0547">Nucleotide-binding</keyword>
<organism evidence="15 16">
    <name type="scientific">Neorickettsia helminthoeca str. Oregon</name>
    <dbReference type="NCBI Taxonomy" id="1286528"/>
    <lineage>
        <taxon>Bacteria</taxon>
        <taxon>Pseudomonadati</taxon>
        <taxon>Pseudomonadota</taxon>
        <taxon>Alphaproteobacteria</taxon>
        <taxon>Rickettsiales</taxon>
        <taxon>Anaplasmataceae</taxon>
        <taxon>Neorickettsia</taxon>
    </lineage>
</organism>
<dbReference type="EMBL" id="CP007481">
    <property type="protein sequence ID" value="AHX11457.1"/>
    <property type="molecule type" value="Genomic_DNA"/>
</dbReference>
<dbReference type="FunFam" id="3.40.50.620:FF:000075">
    <property type="entry name" value="Isoleucine--tRNA ligase"/>
    <property type="match status" value="1"/>
</dbReference>
<dbReference type="PANTHER" id="PTHR42780:SF1">
    <property type="entry name" value="ISOLEUCINE--TRNA LIGASE, CYTOPLASMIC"/>
    <property type="match status" value="1"/>
</dbReference>
<evidence type="ECO:0000256" key="1">
    <source>
        <dbReference type="ARBA" id="ARBA00007078"/>
    </source>
</evidence>
<keyword evidence="9 12" id="KW-0030">Aminoacyl-tRNA synthetase</keyword>
<feature type="short sequence motif" description="'HIGH' region" evidence="12">
    <location>
        <begin position="52"/>
        <end position="62"/>
    </location>
</feature>
<dbReference type="InterPro" id="IPR023586">
    <property type="entry name" value="Ile-tRNA-ligase_type2"/>
</dbReference>
<dbReference type="NCBIfam" id="TIGR00392">
    <property type="entry name" value="ileS"/>
    <property type="match status" value="1"/>
</dbReference>
<keyword evidence="3 12" id="KW-0436">Ligase</keyword>
<gene>
    <name evidence="12 15" type="primary">ileS</name>
    <name evidence="15" type="ORF">NHE_0516</name>
</gene>
<feature type="binding site" evidence="12">
    <location>
        <position position="603"/>
    </location>
    <ligand>
        <name>ATP</name>
        <dbReference type="ChEBI" id="CHEBI:30616"/>
    </ligand>
</feature>
<dbReference type="EC" id="6.1.1.5" evidence="12"/>
<feature type="short sequence motif" description="'KMSKS' region" evidence="12">
    <location>
        <begin position="600"/>
        <end position="604"/>
    </location>
</feature>
<evidence type="ECO:0000259" key="13">
    <source>
        <dbReference type="Pfam" id="PF00133"/>
    </source>
</evidence>
<comment type="cofactor">
    <cofactor evidence="12">
        <name>Zn(2+)</name>
        <dbReference type="ChEBI" id="CHEBI:29105"/>
    </cofactor>
</comment>
<keyword evidence="4 12" id="KW-0479">Metal-binding</keyword>
<dbReference type="PANTHER" id="PTHR42780">
    <property type="entry name" value="SOLEUCYL-TRNA SYNTHETASE"/>
    <property type="match status" value="1"/>
</dbReference>
<dbReference type="GO" id="GO:0005524">
    <property type="term" value="F:ATP binding"/>
    <property type="evidence" value="ECO:0007669"/>
    <property type="project" value="UniProtKB-UniRule"/>
</dbReference>
<dbReference type="InterPro" id="IPR033709">
    <property type="entry name" value="Anticodon_Ile_ABEc"/>
</dbReference>
<dbReference type="OrthoDB" id="9810365at2"/>
<dbReference type="GO" id="GO:0005737">
    <property type="term" value="C:cytoplasm"/>
    <property type="evidence" value="ECO:0007669"/>
    <property type="project" value="UniProtKB-SubCell"/>
</dbReference>
<dbReference type="CDD" id="cd00818">
    <property type="entry name" value="IleRS_core"/>
    <property type="match status" value="1"/>
</dbReference>
<accession>X5GWP1</accession>
<comment type="subunit">
    <text evidence="12">Monomer.</text>
</comment>
<dbReference type="Pfam" id="PF00133">
    <property type="entry name" value="tRNA-synt_1"/>
    <property type="match status" value="1"/>
</dbReference>
<evidence type="ECO:0000256" key="5">
    <source>
        <dbReference type="ARBA" id="ARBA00022741"/>
    </source>
</evidence>
<proteinExistence type="inferred from homology"/>
<comment type="subcellular location">
    <subcellularLocation>
        <location evidence="12">Cytoplasm</location>
    </subcellularLocation>
</comment>
<keyword evidence="2 12" id="KW-0963">Cytoplasm</keyword>
<evidence type="ECO:0000313" key="15">
    <source>
        <dbReference type="EMBL" id="AHX11457.1"/>
    </source>
</evidence>
<dbReference type="HAMAP" id="MF_02003">
    <property type="entry name" value="Ile_tRNA_synth_type2"/>
    <property type="match status" value="1"/>
</dbReference>
<dbReference type="SUPFAM" id="SSF50677">
    <property type="entry name" value="ValRS/IleRS/LeuRS editing domain"/>
    <property type="match status" value="1"/>
</dbReference>
<keyword evidence="6 12" id="KW-0862">Zinc</keyword>
<dbReference type="InterPro" id="IPR009080">
    <property type="entry name" value="tRNAsynth_Ia_anticodon-bd"/>
</dbReference>
<keyword evidence="7 12" id="KW-0067">ATP-binding</keyword>
<comment type="domain">
    <text evidence="12">IleRS has two distinct active sites: one for aminoacylation and one for editing. The misactivated valine is translocated from the active site to the editing site, which sterically excludes the correctly activated isoleucine. The single editing site contains two valyl binding pockets, one specific for each substrate (Val-AMP or Val-tRNA(Ile)).</text>
</comment>
<dbReference type="Pfam" id="PF19302">
    <property type="entry name" value="DUF5915"/>
    <property type="match status" value="1"/>
</dbReference>
<dbReference type="Proteomes" id="UP000023755">
    <property type="component" value="Chromosome"/>
</dbReference>
<evidence type="ECO:0000256" key="3">
    <source>
        <dbReference type="ARBA" id="ARBA00022598"/>
    </source>
</evidence>
<dbReference type="CDD" id="cd07961">
    <property type="entry name" value="Anticodon_Ia_Ile_ABEc"/>
    <property type="match status" value="1"/>
</dbReference>
<dbReference type="GO" id="GO:0000049">
    <property type="term" value="F:tRNA binding"/>
    <property type="evidence" value="ECO:0007669"/>
    <property type="project" value="InterPro"/>
</dbReference>
<dbReference type="InterPro" id="IPR002301">
    <property type="entry name" value="Ile-tRNA-ligase"/>
</dbReference>
<evidence type="ECO:0000256" key="11">
    <source>
        <dbReference type="ARBA" id="ARBA00048359"/>
    </source>
</evidence>
<comment type="similarity">
    <text evidence="1 12">Belongs to the class-I aminoacyl-tRNA synthetase family. IleS type 2 subfamily.</text>
</comment>
<dbReference type="InterPro" id="IPR013155">
    <property type="entry name" value="M/V/L/I-tRNA-synth_anticd-bd"/>
</dbReference>
<feature type="domain" description="Methionyl/Valyl/Leucyl/Isoleucyl-tRNA synthetase anticodon-binding" evidence="14">
    <location>
        <begin position="688"/>
        <end position="828"/>
    </location>
</feature>
<protein>
    <recommendedName>
        <fullName evidence="12">Isoleucine--tRNA ligase</fullName>
        <ecNumber evidence="12">6.1.1.5</ecNumber>
    </recommendedName>
    <alternativeName>
        <fullName evidence="12">Isoleucyl-tRNA synthetase</fullName>
        <shortName evidence="12">IleRS</shortName>
    </alternativeName>
</protein>
<dbReference type="PRINTS" id="PR00984">
    <property type="entry name" value="TRNASYNTHILE"/>
</dbReference>
<comment type="catalytic activity">
    <reaction evidence="11 12">
        <text>tRNA(Ile) + L-isoleucine + ATP = L-isoleucyl-tRNA(Ile) + AMP + diphosphate</text>
        <dbReference type="Rhea" id="RHEA:11060"/>
        <dbReference type="Rhea" id="RHEA-COMP:9666"/>
        <dbReference type="Rhea" id="RHEA-COMP:9695"/>
        <dbReference type="ChEBI" id="CHEBI:30616"/>
        <dbReference type="ChEBI" id="CHEBI:33019"/>
        <dbReference type="ChEBI" id="CHEBI:58045"/>
        <dbReference type="ChEBI" id="CHEBI:78442"/>
        <dbReference type="ChEBI" id="CHEBI:78528"/>
        <dbReference type="ChEBI" id="CHEBI:456215"/>
        <dbReference type="EC" id="6.1.1.5"/>
    </reaction>
</comment>
<evidence type="ECO:0000256" key="8">
    <source>
        <dbReference type="ARBA" id="ARBA00022917"/>
    </source>
</evidence>
<dbReference type="GO" id="GO:0004822">
    <property type="term" value="F:isoleucine-tRNA ligase activity"/>
    <property type="evidence" value="ECO:0007669"/>
    <property type="project" value="UniProtKB-UniRule"/>
</dbReference>
<evidence type="ECO:0000256" key="4">
    <source>
        <dbReference type="ARBA" id="ARBA00022723"/>
    </source>
</evidence>
<dbReference type="AlphaFoldDB" id="X5GWP1"/>
<evidence type="ECO:0000256" key="10">
    <source>
        <dbReference type="ARBA" id="ARBA00025217"/>
    </source>
</evidence>
<evidence type="ECO:0000256" key="6">
    <source>
        <dbReference type="ARBA" id="ARBA00022833"/>
    </source>
</evidence>
<evidence type="ECO:0000313" key="16">
    <source>
        <dbReference type="Proteomes" id="UP000023755"/>
    </source>
</evidence>
<dbReference type="KEGG" id="nhm:NHE_0516"/>
<comment type="function">
    <text evidence="10 12">Catalyzes the attachment of isoleucine to tRNA(Ile). As IleRS can inadvertently accommodate and process structurally similar amino acids such as valine, to avoid such errors it has two additional distinct tRNA(Ile)-dependent editing activities. One activity is designated as 'pretransfer' editing and involves the hydrolysis of activated Val-AMP. The other activity is designated 'posttransfer' editing and involves deacylation of mischarged Val-tRNA(Ile).</text>
</comment>
<dbReference type="Gene3D" id="1.10.730.10">
    <property type="entry name" value="Isoleucyl-tRNA Synthetase, Domain 1"/>
    <property type="match status" value="1"/>
</dbReference>
<evidence type="ECO:0000256" key="7">
    <source>
        <dbReference type="ARBA" id="ARBA00022840"/>
    </source>
</evidence>
<name>X5GWP1_9RICK</name>
<dbReference type="InterPro" id="IPR014729">
    <property type="entry name" value="Rossmann-like_a/b/a_fold"/>
</dbReference>
<dbReference type="HOGENOM" id="CLU_001493_1_1_5"/>
<dbReference type="FunFam" id="3.40.50.620:FF:000241">
    <property type="entry name" value="Isoleucine--tRNA ligase"/>
    <property type="match status" value="1"/>
</dbReference>
<dbReference type="SUPFAM" id="SSF47323">
    <property type="entry name" value="Anticodon-binding domain of a subclass of class I aminoacyl-tRNA synthetases"/>
    <property type="match status" value="1"/>
</dbReference>
<dbReference type="GO" id="GO:0002161">
    <property type="term" value="F:aminoacyl-tRNA deacylase activity"/>
    <property type="evidence" value="ECO:0007669"/>
    <property type="project" value="InterPro"/>
</dbReference>
<keyword evidence="16" id="KW-1185">Reference proteome</keyword>
<evidence type="ECO:0000256" key="12">
    <source>
        <dbReference type="HAMAP-Rule" id="MF_02003"/>
    </source>
</evidence>
<evidence type="ECO:0000256" key="9">
    <source>
        <dbReference type="ARBA" id="ARBA00023146"/>
    </source>
</evidence>
<evidence type="ECO:0000259" key="14">
    <source>
        <dbReference type="Pfam" id="PF08264"/>
    </source>
</evidence>
<dbReference type="Pfam" id="PF08264">
    <property type="entry name" value="Anticodon_1"/>
    <property type="match status" value="1"/>
</dbReference>
<dbReference type="GO" id="GO:0006428">
    <property type="term" value="P:isoleucyl-tRNA aminoacylation"/>
    <property type="evidence" value="ECO:0007669"/>
    <property type="project" value="UniProtKB-UniRule"/>
</dbReference>
<dbReference type="InterPro" id="IPR002300">
    <property type="entry name" value="aa-tRNA-synth_Ia"/>
</dbReference>
<reference evidence="15 16" key="1">
    <citation type="submission" date="2014-03" db="EMBL/GenBank/DDBJ databases">
        <title>Sequencing and Comparison of Genomes and Transcriptome Profiles of Human Ehrlichiosis Agents.</title>
        <authorList>
            <person name="Lin M."/>
            <person name="Daugherty S.C."/>
            <person name="Nagaraj S."/>
            <person name="Cheng Z."/>
            <person name="Xiong Q."/>
            <person name="Lin F.-Y."/>
            <person name="Sengamalay N."/>
            <person name="Ott S."/>
            <person name="Godinez A."/>
            <person name="Tallon L.J."/>
            <person name="Sadzewicz L."/>
            <person name="Fraser C.M."/>
            <person name="Dunning Hotopp J.C."/>
            <person name="Rikihisa Y."/>
        </authorList>
    </citation>
    <scope>NUCLEOTIDE SEQUENCE [LARGE SCALE GENOMIC DNA]</scope>
    <source>
        <strain evidence="15 16">Oregon</strain>
    </source>
</reference>
<evidence type="ECO:0000256" key="2">
    <source>
        <dbReference type="ARBA" id="ARBA00022490"/>
    </source>
</evidence>
<keyword evidence="8 12" id="KW-0648">Protein biosynthesis</keyword>
<dbReference type="RefSeq" id="WP_038559561.1">
    <property type="nucleotide sequence ID" value="NZ_CP007481.1"/>
</dbReference>
<dbReference type="PROSITE" id="PS00178">
    <property type="entry name" value="AA_TRNA_LIGASE_I"/>
    <property type="match status" value="1"/>
</dbReference>
<dbReference type="GO" id="GO:0008270">
    <property type="term" value="F:zinc ion binding"/>
    <property type="evidence" value="ECO:0007669"/>
    <property type="project" value="UniProtKB-UniRule"/>
</dbReference>
<dbReference type="Gene3D" id="3.40.50.620">
    <property type="entry name" value="HUPs"/>
    <property type="match status" value="2"/>
</dbReference>
<dbReference type="SUPFAM" id="SSF52374">
    <property type="entry name" value="Nucleotidylyl transferase"/>
    <property type="match status" value="1"/>
</dbReference>
<dbReference type="InterPro" id="IPR001412">
    <property type="entry name" value="aa-tRNA-synth_I_CS"/>
</dbReference>
<feature type="domain" description="Aminoacyl-tRNA synthetase class Ia" evidence="13">
    <location>
        <begin position="21"/>
        <end position="633"/>
    </location>
</feature>
<dbReference type="InterPro" id="IPR009008">
    <property type="entry name" value="Val/Leu/Ile-tRNA-synth_edit"/>
</dbReference>
<dbReference type="STRING" id="1286528.NHE_0516"/>
<sequence>MKTPFFYPDIHDSSFPDIERKILQFWKENDTFSKSISTRDGRNEFVFYDGPPFANGLPHYGHLLTGFAKDTIARYHTMLGKKVERRFGWDCHGLPAEMYTEKQLRISGKDEIRKFGIEDFNAECRKSVMLFSSEWEEYVSRQARWVDFHNDYKTMDTSFMESVIWAFKEMYRKGLIYESVKVVPYSWACQTPLSNFETRIDNSYREKKSKAVTVAFKLEEDLFEDGKKSYLLAWTTTPWTLPSNMMLGVSRNTKYKRFEKDGRYYIASASFYKEDPEGVEISTDLLIGRKYKPLFDFFSDEKNAFFVQHADFVTDEDGTGIVHIAPGFGEEDFELAREYNVKPICPVDDSGKFTDEVPLFSGKHVFETNNEIISILKEKRQLIKVEEYLHSYPHCWRTDTPLIYKVVPSWYVNVTKIKTRMLELNKTINWIPSHLKDGLMGKWLENAKDWAISRNRFWGAPVPVWKSTDPKYPRVDVYGSIAEIEKDFGTKISDLHRPFIDQLTRQNPDDPSGKSMMVRVEAVLDCWFESGSMPFAQIHYPFENKKWFEKHSSSDFVTEYVAQTRGWFYTLIVLSTALFDKVPFKNCLAHGVILDKDGKKLSKRLNNYKDPREIFDEYGADALRFLMLSSSVMSGGTLLIDKDGVMIKDVLRLVIKPIFSTYNFFMTYANFHALQITEGACKSDKILDKYIISKYAQSVQEIKIAMDAYNLHSACKGILDFFDTLNNWYIRRSRDRFINGEKIAFRVLYFVFSGVLKVLAPLLPMMSERIWLALSKNGTSIHLEEYPQVDSITVDEQIIASMDILREICNSALSIRNKNNIRIRQPLRQLEVIGKVSDYASLLEDTELQTILKDEANVKEVLFKEHDPEIKQSLKLNFPVLGKRYPEDVKKMLKELKECNWHNESGRVSIGGKLLEKDEYSIIFHSESNDVHQVGDLDLVVRIDLSIDDTLIIEGNSRDLIRMIQQVRKSAGLTIHKKVRVKLYAPEDYLKALRHWKTSIIGATYTNEIITTSECDFSDCSFVGEISPLIKIGIIRGDS</sequence>